<name>A0ABT6MJJ8_9NOCA</name>
<keyword evidence="3" id="KW-1185">Reference proteome</keyword>
<proteinExistence type="predicted"/>
<feature type="region of interest" description="Disordered" evidence="1">
    <location>
        <begin position="105"/>
        <end position="135"/>
    </location>
</feature>
<feature type="compositionally biased region" description="Low complexity" evidence="1">
    <location>
        <begin position="164"/>
        <end position="178"/>
    </location>
</feature>
<evidence type="ECO:0000313" key="2">
    <source>
        <dbReference type="EMBL" id="MDH6283986.1"/>
    </source>
</evidence>
<accession>A0ABT6MJJ8</accession>
<dbReference type="EMBL" id="JARXVC010000017">
    <property type="protein sequence ID" value="MDH6283986.1"/>
    <property type="molecule type" value="Genomic_DNA"/>
</dbReference>
<dbReference type="Proteomes" id="UP001160334">
    <property type="component" value="Unassembled WGS sequence"/>
</dbReference>
<evidence type="ECO:0008006" key="4">
    <source>
        <dbReference type="Google" id="ProtNLM"/>
    </source>
</evidence>
<organism evidence="2 3">
    <name type="scientific">Prescottella agglutinans</name>
    <dbReference type="NCBI Taxonomy" id="1644129"/>
    <lineage>
        <taxon>Bacteria</taxon>
        <taxon>Bacillati</taxon>
        <taxon>Actinomycetota</taxon>
        <taxon>Actinomycetes</taxon>
        <taxon>Mycobacteriales</taxon>
        <taxon>Nocardiaceae</taxon>
        <taxon>Prescottella</taxon>
    </lineage>
</organism>
<gene>
    <name evidence="2" type="ORF">M2280_005237</name>
</gene>
<sequence>MCKVGRRCFPHALSQLEAAEREAARCELVHADRLAASQRQAVSQAWIDQAADNADRTRRELAQRRIDYASTARGAHNLQLEAHAHEMCGQPEEAQAIRRTIARGLARRRAADTSDGDGSAGEWSPPPVRGNGSQCPECGQFTGAAHSCPPVLRDARRRALSSHATGPASSPGHSPAGAAAAGELSRVMYDGIPLDDRDADTIAAICADDRYGPALDLPPVPRRADGTIDTATAEFAEHRAAALERAKAACYEDEYINGIPVPIVLSQGALDPFAVPVKRDVSTRLGDQLADVPDSDLFDDDDRAALDGANNVQWAHTGHSLCWREDSSAPWREIVTGERADTRQLTAVAAQDARRLARHSVAAQSVSAWAAHTEHSPSAVGTEMQAAVRDVFVQPGGEASQSLPSRRARAIVRAQYALTQRELAASGVREVAVSRGMWFKTSQSTPDWVPAVKGQRVDAEVPMNAASSFTTRGDVAAYFARREWDDDEYVCIRVHGTVPAARILSTPRTGMGCLAEEEIVILGGPGRWEVERV</sequence>
<reference evidence="2 3" key="1">
    <citation type="submission" date="2023-04" db="EMBL/GenBank/DDBJ databases">
        <title>Forest soil microbial communities from Buena Vista Peninsula, Colon Province, Panama.</title>
        <authorList>
            <person name="Bouskill N."/>
        </authorList>
    </citation>
    <scope>NUCLEOTIDE SEQUENCE [LARGE SCALE GENOMIC DNA]</scope>
    <source>
        <strain evidence="2 3">CFH S0262</strain>
    </source>
</reference>
<evidence type="ECO:0000256" key="1">
    <source>
        <dbReference type="SAM" id="MobiDB-lite"/>
    </source>
</evidence>
<dbReference type="RefSeq" id="WP_280763237.1">
    <property type="nucleotide sequence ID" value="NZ_JARXVC010000017.1"/>
</dbReference>
<feature type="region of interest" description="Disordered" evidence="1">
    <location>
        <begin position="159"/>
        <end position="178"/>
    </location>
</feature>
<comment type="caution">
    <text evidence="2">The sequence shown here is derived from an EMBL/GenBank/DDBJ whole genome shotgun (WGS) entry which is preliminary data.</text>
</comment>
<protein>
    <recommendedName>
        <fullName evidence="4">ADP ribosyltransferase domain-containing protein</fullName>
    </recommendedName>
</protein>
<evidence type="ECO:0000313" key="3">
    <source>
        <dbReference type="Proteomes" id="UP001160334"/>
    </source>
</evidence>